<comment type="similarity">
    <text evidence="1">Belongs to the V-ATPase V0D/AC39 subunit family.</text>
</comment>
<feature type="non-terminal residue" evidence="2">
    <location>
        <position position="87"/>
    </location>
</feature>
<sequence>LTDLFLLETDIHNLKLLVKARLLDQAETPLLSGGLFDPARLKTAVAEQDYGFLPASIAQAMDALEERLRIEVEPQRVSIALDRAYLS</sequence>
<dbReference type="SUPFAM" id="SSF103486">
    <property type="entry name" value="V-type ATP synthase subunit C"/>
    <property type="match status" value="1"/>
</dbReference>
<dbReference type="InterPro" id="IPR036079">
    <property type="entry name" value="ATPase_csu/dsu_sf"/>
</dbReference>
<dbReference type="InterPro" id="IPR035067">
    <property type="entry name" value="V-type_ATPase_csu/dsu"/>
</dbReference>
<dbReference type="GO" id="GO:0046961">
    <property type="term" value="F:proton-transporting ATPase activity, rotational mechanism"/>
    <property type="evidence" value="ECO:0007669"/>
    <property type="project" value="InterPro"/>
</dbReference>
<proteinExistence type="inferred from homology"/>
<evidence type="ECO:0000313" key="2">
    <source>
        <dbReference type="EMBL" id="MBD4338740.1"/>
    </source>
</evidence>
<dbReference type="AlphaFoldDB" id="A0A8I0L480"/>
<evidence type="ECO:0000256" key="1">
    <source>
        <dbReference type="ARBA" id="ARBA00006709"/>
    </source>
</evidence>
<accession>A0A8I0L480</accession>
<gene>
    <name evidence="2" type="ORF">GUH15_22330</name>
</gene>
<protein>
    <submittedName>
        <fullName evidence="2">V-type ATP synthase subunit C</fullName>
    </submittedName>
</protein>
<feature type="non-terminal residue" evidence="2">
    <location>
        <position position="1"/>
    </location>
</feature>
<dbReference type="EMBL" id="JAABFR010001673">
    <property type="protein sequence ID" value="MBD4338740.1"/>
    <property type="molecule type" value="Genomic_DNA"/>
</dbReference>
<dbReference type="Gene3D" id="1.20.1690.10">
    <property type="entry name" value="V-type ATP synthase subunit C domain"/>
    <property type="match status" value="1"/>
</dbReference>
<dbReference type="InterPro" id="IPR002843">
    <property type="entry name" value="ATPase_V0-cplx_csu/dsu"/>
</dbReference>
<comment type="caution">
    <text evidence="2">The sequence shown here is derived from an EMBL/GenBank/DDBJ whole genome shotgun (WGS) entry which is preliminary data.</text>
</comment>
<dbReference type="Pfam" id="PF01992">
    <property type="entry name" value="vATP-synt_AC39"/>
    <property type="match status" value="1"/>
</dbReference>
<reference evidence="2" key="1">
    <citation type="submission" date="2020-01" db="EMBL/GenBank/DDBJ databases">
        <authorList>
            <person name="Richard D."/>
        </authorList>
    </citation>
    <scope>NUCLEOTIDE SEQUENCE</scope>
    <source>
        <strain evidence="2">JP541</strain>
    </source>
</reference>
<evidence type="ECO:0000313" key="3">
    <source>
        <dbReference type="Proteomes" id="UP000653002"/>
    </source>
</evidence>
<organism evidence="2 3">
    <name type="scientific">Xanthomonas citri pv. citri</name>
    <dbReference type="NCBI Taxonomy" id="611301"/>
    <lineage>
        <taxon>Bacteria</taxon>
        <taxon>Pseudomonadati</taxon>
        <taxon>Pseudomonadota</taxon>
        <taxon>Gammaproteobacteria</taxon>
        <taxon>Lysobacterales</taxon>
        <taxon>Lysobacteraceae</taxon>
        <taxon>Xanthomonas</taxon>
    </lineage>
</organism>
<name>A0A8I0L480_XANCI</name>
<dbReference type="Proteomes" id="UP000653002">
    <property type="component" value="Unassembled WGS sequence"/>
</dbReference>